<keyword evidence="1" id="KW-0732">Signal</keyword>
<proteinExistence type="inferred from homology"/>
<name>A0ABW4NNK7_9LACT</name>
<keyword evidence="2" id="KW-0547">Nucleotide-binding</keyword>
<dbReference type="InterPro" id="IPR008334">
    <property type="entry name" value="5'-Nucleotdase_C"/>
</dbReference>
<gene>
    <name evidence="5" type="ORF">ACFSBK_09060</name>
</gene>
<dbReference type="InterPro" id="IPR004843">
    <property type="entry name" value="Calcineurin-like_PHP"/>
</dbReference>
<dbReference type="InterPro" id="IPR036907">
    <property type="entry name" value="5'-Nucleotdase_C_sf"/>
</dbReference>
<evidence type="ECO:0000256" key="1">
    <source>
        <dbReference type="ARBA" id="ARBA00022729"/>
    </source>
</evidence>
<accession>A0ABW4NNK7</accession>
<dbReference type="Gene3D" id="3.60.21.10">
    <property type="match status" value="1"/>
</dbReference>
<evidence type="ECO:0000313" key="5">
    <source>
        <dbReference type="EMBL" id="MFD1799997.1"/>
    </source>
</evidence>
<comment type="similarity">
    <text evidence="2">Belongs to the 5'-nucleotidase family.</text>
</comment>
<evidence type="ECO:0000259" key="3">
    <source>
        <dbReference type="Pfam" id="PF00149"/>
    </source>
</evidence>
<dbReference type="InterPro" id="IPR029052">
    <property type="entry name" value="Metallo-depent_PP-like"/>
</dbReference>
<evidence type="ECO:0000313" key="6">
    <source>
        <dbReference type="Proteomes" id="UP001597285"/>
    </source>
</evidence>
<keyword evidence="6" id="KW-1185">Reference proteome</keyword>
<dbReference type="Pfam" id="PF00149">
    <property type="entry name" value="Metallophos"/>
    <property type="match status" value="1"/>
</dbReference>
<protein>
    <submittedName>
        <fullName evidence="5">Bifunctional metallophosphatase/5'-nucleotidase</fullName>
    </submittedName>
</protein>
<dbReference type="PANTHER" id="PTHR11575:SF23">
    <property type="entry name" value="5-NUCLEOTIDASE FAMILY PROTEIN"/>
    <property type="match status" value="1"/>
</dbReference>
<dbReference type="EMBL" id="JBHUFF010000014">
    <property type="protein sequence ID" value="MFD1799997.1"/>
    <property type="molecule type" value="Genomic_DNA"/>
</dbReference>
<dbReference type="InterPro" id="IPR006179">
    <property type="entry name" value="5_nucleotidase/apyrase"/>
</dbReference>
<organism evidence="5 6">
    <name type="scientific">Carnobacterium antarcticum</name>
    <dbReference type="NCBI Taxonomy" id="2126436"/>
    <lineage>
        <taxon>Bacteria</taxon>
        <taxon>Bacillati</taxon>
        <taxon>Bacillota</taxon>
        <taxon>Bacilli</taxon>
        <taxon>Lactobacillales</taxon>
        <taxon>Carnobacteriaceae</taxon>
        <taxon>Carnobacterium</taxon>
    </lineage>
</organism>
<dbReference type="Proteomes" id="UP001597285">
    <property type="component" value="Unassembled WGS sequence"/>
</dbReference>
<dbReference type="Pfam" id="PF02872">
    <property type="entry name" value="5_nucleotid_C"/>
    <property type="match status" value="1"/>
</dbReference>
<dbReference type="SUPFAM" id="SSF56300">
    <property type="entry name" value="Metallo-dependent phosphatases"/>
    <property type="match status" value="1"/>
</dbReference>
<feature type="domain" description="Calcineurin-like phosphoesterase" evidence="3">
    <location>
        <begin position="5"/>
        <end position="205"/>
    </location>
</feature>
<dbReference type="PIRSF" id="PIRSF036361">
    <property type="entry name" value="YunD"/>
    <property type="match status" value="1"/>
</dbReference>
<dbReference type="SUPFAM" id="SSF55816">
    <property type="entry name" value="5'-nucleotidase (syn. UDP-sugar hydrolase), C-terminal domain"/>
    <property type="match status" value="1"/>
</dbReference>
<dbReference type="PANTHER" id="PTHR11575">
    <property type="entry name" value="5'-NUCLEOTIDASE-RELATED"/>
    <property type="match status" value="1"/>
</dbReference>
<feature type="domain" description="5'-Nucleotidase C-terminal" evidence="4">
    <location>
        <begin position="290"/>
        <end position="420"/>
    </location>
</feature>
<sequence length="460" mass="51718">MERIHIYHTNDIHSHFENWPRISAYLRSEQSRLFELEETSFTFDLGDACDRVHPLTEATDGQANVRLLNEVGYSAVTIGNNEGIGSSKAELNHLYDEANFKVILSNVMDRQTGNYPEWAQPFDILKTKTGHKIGLFGLTAPFPTSYEPIGWTVKEPEDVIPEMLELLTPFADTIILLSHLGIIEDRKIAEKYPMIKVILGSHTHHLLPKGEKVRNTLLAAAGKFGQYVGQVVLEVEGTQLVSAEASVVETGKLPAPKDEEALILGYETIGHQLLNEQEIAAIPANFPVSWQKNSKLVEVGLAAVKDYAKTDVAILNAGLFMQPLIEGVVTNDELHQVLPHPMRVLRCTLDGADMIRVIYEMEKNRDFLRNFPIKGMGFRGEVFGELCYDGVSYDKKTGLVTWLGESIDDSKTYTFASVDHFLYIPFFPTIEIKGKNEVLFPYFIRNVLGQYLSKTYPVIK</sequence>
<dbReference type="InterPro" id="IPR011240">
    <property type="entry name" value="Pesterase_YunD"/>
</dbReference>
<evidence type="ECO:0000259" key="4">
    <source>
        <dbReference type="Pfam" id="PF02872"/>
    </source>
</evidence>
<reference evidence="6" key="1">
    <citation type="journal article" date="2019" name="Int. J. Syst. Evol. Microbiol.">
        <title>The Global Catalogue of Microorganisms (GCM) 10K type strain sequencing project: providing services to taxonomists for standard genome sequencing and annotation.</title>
        <authorList>
            <consortium name="The Broad Institute Genomics Platform"/>
            <consortium name="The Broad Institute Genome Sequencing Center for Infectious Disease"/>
            <person name="Wu L."/>
            <person name="Ma J."/>
        </authorList>
    </citation>
    <scope>NUCLEOTIDE SEQUENCE [LARGE SCALE GENOMIC DNA]</scope>
    <source>
        <strain evidence="6">KCTC 42143</strain>
    </source>
</reference>
<dbReference type="Gene3D" id="3.90.780.10">
    <property type="entry name" value="5'-Nucleotidase, C-terminal domain"/>
    <property type="match status" value="1"/>
</dbReference>
<comment type="caution">
    <text evidence="5">The sequence shown here is derived from an EMBL/GenBank/DDBJ whole genome shotgun (WGS) entry which is preliminary data.</text>
</comment>
<dbReference type="RefSeq" id="WP_058920015.1">
    <property type="nucleotide sequence ID" value="NZ_JBHSQC010000015.1"/>
</dbReference>
<dbReference type="CDD" id="cd00845">
    <property type="entry name" value="MPP_UshA_N_like"/>
    <property type="match status" value="1"/>
</dbReference>
<keyword evidence="2" id="KW-0378">Hydrolase</keyword>
<dbReference type="PRINTS" id="PR01607">
    <property type="entry name" value="APYRASEFAMLY"/>
</dbReference>
<evidence type="ECO:0000256" key="2">
    <source>
        <dbReference type="RuleBase" id="RU362119"/>
    </source>
</evidence>